<sequence length="425" mass="47062">MDGHVPPAGGSNPAFFYSHTDVTDPVALAGREARRAVWRLWMDNLPGPDEQLENYAARMAAATGESHFTIKDSYIPGLVSLEEKLPRLVALQDMLAHVSMVSLRKIGERISIIDSPEALAQIDAGITGFLTPTAPRQSIPTTRQITRKINELINQFDPEVFLDDHTELDENRVAPGAFGIDDRRPGVTEFYLTLPKDMGQLLMKKVDAYAFHHDCSRATAFHQLLAKSGKVSVAMNLYTAKDIENAPVWMPGAGWLNEEGDERWRSMITTYRDLDEGRLEETAAHDATAGLKAWTAGVHDSCAAPSSTTETEGTQIEHRVPHETGGVTALDNLSRLSQRWHNLKTEGHVRYLADPSTGITVWWTDEGHWTVSVPEGPLSPKGARFARSVGEYRTEKATRRRAAAEAARHRRNAELGYDPLAPPPF</sequence>
<dbReference type="EMBL" id="CP009247">
    <property type="protein sequence ID" value="APT89350.1"/>
    <property type="molecule type" value="Genomic_DNA"/>
</dbReference>
<reference evidence="2 3" key="1">
    <citation type="submission" date="2014-08" db="EMBL/GenBank/DDBJ databases">
        <title>Complete genome sequence of Corynebacterium frankenforstense ST18(T) (=DSM 45800(T)), isolated from raw cow milk.</title>
        <authorList>
            <person name="Ruckert C."/>
            <person name="Albersmeier A."/>
            <person name="Winkler A."/>
            <person name="Lipski A."/>
            <person name="Kalinowski J."/>
        </authorList>
    </citation>
    <scope>NUCLEOTIDE SEQUENCE [LARGE SCALE GENOMIC DNA]</scope>
    <source>
        <strain evidence="2 3">ST18</strain>
    </source>
</reference>
<dbReference type="KEGG" id="cfk:CFRA_08910"/>
<dbReference type="Proteomes" id="UP000185434">
    <property type="component" value="Chromosome"/>
</dbReference>
<organism evidence="2 3">
    <name type="scientific">Corynebacterium frankenforstense DSM 45800</name>
    <dbReference type="NCBI Taxonomy" id="1437875"/>
    <lineage>
        <taxon>Bacteria</taxon>
        <taxon>Bacillati</taxon>
        <taxon>Actinomycetota</taxon>
        <taxon>Actinomycetes</taxon>
        <taxon>Mycobacteriales</taxon>
        <taxon>Corynebacteriaceae</taxon>
        <taxon>Corynebacterium</taxon>
    </lineage>
</organism>
<keyword evidence="3" id="KW-1185">Reference proteome</keyword>
<dbReference type="RefSeq" id="WP_075664338.1">
    <property type="nucleotide sequence ID" value="NZ_CP009247.1"/>
</dbReference>
<dbReference type="CDD" id="cd00085">
    <property type="entry name" value="HNHc"/>
    <property type="match status" value="1"/>
</dbReference>
<evidence type="ECO:0008006" key="4">
    <source>
        <dbReference type="Google" id="ProtNLM"/>
    </source>
</evidence>
<name>A0A1L7CU58_9CORY</name>
<feature type="region of interest" description="Disordered" evidence="1">
    <location>
        <begin position="396"/>
        <end position="425"/>
    </location>
</feature>
<proteinExistence type="predicted"/>
<evidence type="ECO:0000313" key="3">
    <source>
        <dbReference type="Proteomes" id="UP000185434"/>
    </source>
</evidence>
<gene>
    <name evidence="2" type="ORF">CFRA_08910</name>
</gene>
<protein>
    <recommendedName>
        <fullName evidence="4">HNH nuclease domain-containing protein</fullName>
    </recommendedName>
</protein>
<dbReference type="AlphaFoldDB" id="A0A1L7CU58"/>
<accession>A0A1L7CU58</accession>
<evidence type="ECO:0000256" key="1">
    <source>
        <dbReference type="SAM" id="MobiDB-lite"/>
    </source>
</evidence>
<dbReference type="InterPro" id="IPR003615">
    <property type="entry name" value="HNH_nuc"/>
</dbReference>
<feature type="compositionally biased region" description="Basic and acidic residues" evidence="1">
    <location>
        <begin position="396"/>
        <end position="407"/>
    </location>
</feature>
<dbReference type="OrthoDB" id="4413566at2"/>
<evidence type="ECO:0000313" key="2">
    <source>
        <dbReference type="EMBL" id="APT89350.1"/>
    </source>
</evidence>